<evidence type="ECO:0000313" key="10">
    <source>
        <dbReference type="Proteomes" id="UP000095280"/>
    </source>
</evidence>
<evidence type="ECO:0000259" key="5">
    <source>
        <dbReference type="Pfam" id="PF03372"/>
    </source>
</evidence>
<feature type="compositionally biased region" description="Basic residues" evidence="4">
    <location>
        <begin position="331"/>
        <end position="340"/>
    </location>
</feature>
<protein>
    <submittedName>
        <fullName evidence="11">Endo/exonuclease/phosphatase domain-containing protein</fullName>
    </submittedName>
</protein>
<dbReference type="Pfam" id="PF08033">
    <property type="entry name" value="Sec23_BS"/>
    <property type="match status" value="1"/>
</dbReference>
<evidence type="ECO:0000256" key="4">
    <source>
        <dbReference type="SAM" id="MobiDB-lite"/>
    </source>
</evidence>
<dbReference type="Proteomes" id="UP000095280">
    <property type="component" value="Unplaced"/>
</dbReference>
<dbReference type="InterPro" id="IPR050550">
    <property type="entry name" value="SEC23_SEC24_subfamily"/>
</dbReference>
<feature type="region of interest" description="Disordered" evidence="4">
    <location>
        <begin position="1086"/>
        <end position="1424"/>
    </location>
</feature>
<name>A0A1I8I7M8_9PLAT</name>
<dbReference type="Gene3D" id="2.60.40.1670">
    <property type="entry name" value="beta-sandwich domain of Sec23/24"/>
    <property type="match status" value="1"/>
</dbReference>
<dbReference type="InterPro" id="IPR006900">
    <property type="entry name" value="Sec23/24_helical_dom"/>
</dbReference>
<feature type="compositionally biased region" description="Low complexity" evidence="4">
    <location>
        <begin position="1132"/>
        <end position="1149"/>
    </location>
</feature>
<evidence type="ECO:0000256" key="1">
    <source>
        <dbReference type="ARBA" id="ARBA00008334"/>
    </source>
</evidence>
<accession>A0A1I8I7M8</accession>
<dbReference type="GO" id="GO:0030127">
    <property type="term" value="C:COPII vesicle coat"/>
    <property type="evidence" value="ECO:0007669"/>
    <property type="project" value="InterPro"/>
</dbReference>
<evidence type="ECO:0000259" key="9">
    <source>
        <dbReference type="Pfam" id="PF08033"/>
    </source>
</evidence>
<feature type="compositionally biased region" description="Pro residues" evidence="4">
    <location>
        <begin position="1103"/>
        <end position="1131"/>
    </location>
</feature>
<dbReference type="Gene3D" id="1.20.120.730">
    <property type="entry name" value="Sec23/Sec24 helical domain"/>
    <property type="match status" value="1"/>
</dbReference>
<dbReference type="Gene3D" id="3.60.10.10">
    <property type="entry name" value="Endonuclease/exonuclease/phosphatase"/>
    <property type="match status" value="1"/>
</dbReference>
<dbReference type="GO" id="GO:0000149">
    <property type="term" value="F:SNARE binding"/>
    <property type="evidence" value="ECO:0007669"/>
    <property type="project" value="TreeGrafter"/>
</dbReference>
<dbReference type="Pfam" id="PF03372">
    <property type="entry name" value="Exo_endo_phos"/>
    <property type="match status" value="1"/>
</dbReference>
<dbReference type="SUPFAM" id="SSF81811">
    <property type="entry name" value="Helical domain of Sec23/24"/>
    <property type="match status" value="1"/>
</dbReference>
<sequence>HVPLPSSFFKSAAVSMQGSMALIITGSPHRICPPKPGATGAAVATIEAPRRSRPQQPMLSAPARRSTGPAGSRAQQPGDGHAGLGRGGRQHGIERLWAAVQAVEAGLQPANGSHSRLAEPLCQARPLCDSAQPLPSRPMRFSRNSLACSCASPVHTPTCIAVPNTRSPNQTSCDLAVSSSRQLSAHMSLAAAGRRLRCNCCSSGFCRRNGCPIPVTEWPMSAEAAGDDAEPPAGCSGSSGSTRPASSLCSIVVAWRLHLTGGGPNSCRSTMSSSSSPVFPQRDLPAASFSLESFSSRGFQPRCRYIAIIPRPLRGVVGEPRLTASADNSGKTKRQRRSERRRVERRREQNRGRQRGFVHRATAFLGQYRIFRVSLGTVRLTVIPHGTLRVGTLNCRILKAADSLDVRCDVISLQEMSIRTDPGIHCEDLGVGWTLWYTSVDQPGRGGVGALIGPRLQQSCRCVDVWLRGRNPRLFRLLPPDLTKLNQVFFEQLSAQVEETAQRDTVIVLGDLNTVLRRSERSLFVTPRENGNIGALEDFLERFATLVGCKRRRRADHVLVRLRERRRITPLALRSDHRLLVCDLHVRNPLCRPPKRPPPGYYCALKDTHARRHFAIAFVSALGDRCGCVEYTELSAAARAAAEQAVPLMQPAQHRQPVWQDDPAIRQASQELERLRLSKRPTRKAEEALAAVYLQRSPSRPSPPLDSTLKGRVAWSAINALSGRKRRIPLNLAGDTPDERRNEPREFFAAIVNAPPLLLPNDSGLPPKTPLPANESFNLAPVSTADVVMLAVQPDAAIAPVLDPYLRPEQNGFQPHRGTVADALVDANRRGGSACFGYADDLALLRRPAPAGPAGESCGKCRPAVVKTQKTVVLCVPDDIEDAVFCRGADGKVTIEAFVLSSKLGGLVPDVREDLQSRRGLAWAAFRSVRALLQSEALPNRQRAAFFQVVIETVLLYNAETWTLTDSLEQLVDMAHAGLLPLRIQDQLRASHLQCGYLSPLRPVSSQRTVAPSPASYFIQAESYCPQPVQEVLLLTLQAPYRRGQVRTQRFVDCLLADVGAPDTAGGAAYVRSHAWKRALWSHQTPPMAATSVQSSQHGWQQQPPPHGPLMPPHSSGGPPPQHPSMPPMPPNSSIGAAAPPSAFGPPVGHAKPAMGQPPMPPQSQPQQQWTGHPPMPPNSGWHGGMQNGQNGQTPPPQPPMPGQQHQSMRPPMPPQQMMQPPMPPTSMPPTSMPPTSMPPPPNLRQQQQPTPPLHAQNQPPPMYSGGSGGGGGGPGGGMPPPPMRGPAPGNPPMMMQQQPKPQASVPYPPGPYQPGHGQQQQPPPPMMPPSSVGHRPPGPPMPPPPPGSQAGPGGSQWAPPAGPPQGYGGFPGQPQMPQQPAPPAAKSLDPDQMPSAVQVMEEDRRKNSGQYETGQQLGQPPPLVSTDFVAVDRGGCSPRFIRSTLYTVPCTSDLLKSTHIPLGLVVSPMAELAPGEAPIYLSDLGASGPVRCIRCKAYMSPYMTWLDGGRRFQCALCGGTTDTPETYFAHLDHTGRRMDTYQRPELHLGSYEMLATAEYCKGGILPGTPGLVFMIDVGYRAVKSGLTALVCAHIRDRILDLLPREEGQEDSPSALRVGFATYDRVIHYYNLSPGLSQPQMLLVTDLEDVFVPLVDGFLVDPSESESQIGQLLEAIPQLFKDTAETESILGPVIESGIDAFKSAQCPGKLIVFHTGLPTAEAPGKLKNRDDRKLLGSDKEKTLLSPASDYYTQLGQRCVEAGVGVDLFVCCDSYVDLASIGQVPFVTGGSLYKYTYFQASTQGRQLSLDMERAVQSSRAFDCVMRVRTSAGTRPVDFYGGMYMANTTDVETGVFGSDKAVALEIKHDDKLAEGESVLIQCALLYTGIGGQRRLRIHNLALATSAQMPDVFRSAELDALINLLAKSSLHQLLKRGPKEVRESLISRCSNILAAYRKNCASNTGPGQLILPELMKLLPLYINAIIKNDAFQTVLERVAVIQPPLSPYRVAVIQPPLSPYGSVH</sequence>
<feature type="compositionally biased region" description="Pro residues" evidence="4">
    <location>
        <begin position="1211"/>
        <end position="1243"/>
    </location>
</feature>
<feature type="domain" description="Sec23/Sec24 beta-sandwich" evidence="9">
    <location>
        <begin position="1819"/>
        <end position="1902"/>
    </location>
</feature>
<organism evidence="10 11">
    <name type="scientific">Macrostomum lignano</name>
    <dbReference type="NCBI Taxonomy" id="282301"/>
    <lineage>
        <taxon>Eukaryota</taxon>
        <taxon>Metazoa</taxon>
        <taxon>Spiralia</taxon>
        <taxon>Lophotrochozoa</taxon>
        <taxon>Platyhelminthes</taxon>
        <taxon>Rhabditophora</taxon>
        <taxon>Macrostomorpha</taxon>
        <taxon>Macrostomida</taxon>
        <taxon>Macrostomidae</taxon>
        <taxon>Macrostomum</taxon>
    </lineage>
</organism>
<dbReference type="SUPFAM" id="SSF81995">
    <property type="entry name" value="beta-sandwich domain of Sec23/24"/>
    <property type="match status" value="1"/>
</dbReference>
<dbReference type="PANTHER" id="PTHR13803:SF4">
    <property type="entry name" value="SECRETORY 24CD, ISOFORM C"/>
    <property type="match status" value="1"/>
</dbReference>
<dbReference type="InterPro" id="IPR036174">
    <property type="entry name" value="Znf_Sec23_Sec24_sf"/>
</dbReference>
<dbReference type="WBParaSite" id="maker-uti_cns_0010336-snap-gene-0.2-mRNA-1">
    <property type="protein sequence ID" value="maker-uti_cns_0010336-snap-gene-0.2-mRNA-1"/>
    <property type="gene ID" value="maker-uti_cns_0010336-snap-gene-0.2"/>
</dbReference>
<dbReference type="SUPFAM" id="SSF82919">
    <property type="entry name" value="Zn-finger domain of Sec23/24"/>
    <property type="match status" value="1"/>
</dbReference>
<evidence type="ECO:0000256" key="3">
    <source>
        <dbReference type="ARBA" id="ARBA00022927"/>
    </source>
</evidence>
<dbReference type="SUPFAM" id="SSF53300">
    <property type="entry name" value="vWA-like"/>
    <property type="match status" value="1"/>
</dbReference>
<feature type="domain" description="Endonuclease/exonuclease/phosphatase" evidence="5">
    <location>
        <begin position="407"/>
        <end position="577"/>
    </location>
</feature>
<proteinExistence type="inferred from homology"/>
<dbReference type="GO" id="GO:0006886">
    <property type="term" value="P:intracellular protein transport"/>
    <property type="evidence" value="ECO:0007669"/>
    <property type="project" value="InterPro"/>
</dbReference>
<dbReference type="PANTHER" id="PTHR13803">
    <property type="entry name" value="SEC24-RELATED PROTEIN"/>
    <property type="match status" value="1"/>
</dbReference>
<feature type="region of interest" description="Disordered" evidence="4">
    <location>
        <begin position="36"/>
        <end position="89"/>
    </location>
</feature>
<dbReference type="Pfam" id="PF04815">
    <property type="entry name" value="Sec23_helical"/>
    <property type="match status" value="1"/>
</dbReference>
<keyword evidence="2" id="KW-0813">Transport</keyword>
<dbReference type="InterPro" id="IPR005135">
    <property type="entry name" value="Endo/exonuclease/phosphatase"/>
</dbReference>
<dbReference type="GO" id="GO:0090110">
    <property type="term" value="P:COPII-coated vesicle cargo loading"/>
    <property type="evidence" value="ECO:0007669"/>
    <property type="project" value="TreeGrafter"/>
</dbReference>
<dbReference type="GO" id="GO:0070971">
    <property type="term" value="C:endoplasmic reticulum exit site"/>
    <property type="evidence" value="ECO:0007669"/>
    <property type="project" value="TreeGrafter"/>
</dbReference>
<feature type="domain" description="Sec23/Sec24 helical" evidence="8">
    <location>
        <begin position="1915"/>
        <end position="1990"/>
    </location>
</feature>
<feature type="compositionally biased region" description="Pro residues" evidence="4">
    <location>
        <begin position="1337"/>
        <end position="1348"/>
    </location>
</feature>
<feature type="region of interest" description="Disordered" evidence="4">
    <location>
        <begin position="319"/>
        <end position="354"/>
    </location>
</feature>
<dbReference type="Pfam" id="PF04810">
    <property type="entry name" value="zf-Sec23_Sec24"/>
    <property type="match status" value="1"/>
</dbReference>
<dbReference type="InterPro" id="IPR006895">
    <property type="entry name" value="Znf_Sec23_Sec24"/>
</dbReference>
<dbReference type="GO" id="GO:0003824">
    <property type="term" value="F:catalytic activity"/>
    <property type="evidence" value="ECO:0007669"/>
    <property type="project" value="InterPro"/>
</dbReference>
<keyword evidence="10" id="KW-1185">Reference proteome</keyword>
<dbReference type="FunFam" id="3.40.50.410:FF:000020">
    <property type="entry name" value="protein transport protein Sec24D isoform X1"/>
    <property type="match status" value="1"/>
</dbReference>
<dbReference type="Gene3D" id="2.30.30.380">
    <property type="entry name" value="Zn-finger domain of Sec23/24"/>
    <property type="match status" value="1"/>
</dbReference>
<dbReference type="InterPro" id="IPR036691">
    <property type="entry name" value="Endo/exonu/phosph_ase_sf"/>
</dbReference>
<evidence type="ECO:0000259" key="7">
    <source>
        <dbReference type="Pfam" id="PF04811"/>
    </source>
</evidence>
<evidence type="ECO:0000259" key="6">
    <source>
        <dbReference type="Pfam" id="PF04810"/>
    </source>
</evidence>
<feature type="domain" description="Sec23/Sec24 trunk" evidence="7">
    <location>
        <begin position="1570"/>
        <end position="1813"/>
    </location>
</feature>
<dbReference type="GO" id="GO:0008270">
    <property type="term" value="F:zinc ion binding"/>
    <property type="evidence" value="ECO:0007669"/>
    <property type="project" value="InterPro"/>
</dbReference>
<feature type="compositionally biased region" description="Gly residues" evidence="4">
    <location>
        <begin position="1266"/>
        <end position="1277"/>
    </location>
</feature>
<dbReference type="Gene3D" id="3.40.50.410">
    <property type="entry name" value="von Willebrand factor, type A domain"/>
    <property type="match status" value="1"/>
</dbReference>
<dbReference type="SUPFAM" id="SSF56219">
    <property type="entry name" value="DNase I-like"/>
    <property type="match status" value="1"/>
</dbReference>
<evidence type="ECO:0000313" key="11">
    <source>
        <dbReference type="WBParaSite" id="maker-uti_cns_0010336-snap-gene-0.2-mRNA-1"/>
    </source>
</evidence>
<feature type="compositionally biased region" description="Basic and acidic residues" evidence="4">
    <location>
        <begin position="341"/>
        <end position="351"/>
    </location>
</feature>
<dbReference type="InterPro" id="IPR012990">
    <property type="entry name" value="Beta-sandwich_Sec23_24"/>
</dbReference>
<keyword evidence="3" id="KW-0653">Protein transport</keyword>
<dbReference type="InterPro" id="IPR036175">
    <property type="entry name" value="Sec23/24_helical_dom_sf"/>
</dbReference>
<feature type="compositionally biased region" description="Pro residues" evidence="4">
    <location>
        <begin position="1278"/>
        <end position="1292"/>
    </location>
</feature>
<feature type="compositionally biased region" description="Low complexity" evidence="4">
    <location>
        <begin position="1293"/>
        <end position="1303"/>
    </location>
</feature>
<feature type="compositionally biased region" description="Low complexity" evidence="4">
    <location>
        <begin position="231"/>
        <end position="241"/>
    </location>
</feature>
<evidence type="ECO:0000259" key="8">
    <source>
        <dbReference type="Pfam" id="PF04815"/>
    </source>
</evidence>
<dbReference type="InterPro" id="IPR006896">
    <property type="entry name" value="Sec23/24_trunk_dom"/>
</dbReference>
<evidence type="ECO:0000256" key="2">
    <source>
        <dbReference type="ARBA" id="ARBA00022448"/>
    </source>
</evidence>
<feature type="domain" description="Zinc finger Sec23/Sec24-type" evidence="6">
    <location>
        <begin position="1490"/>
        <end position="1528"/>
    </location>
</feature>
<feature type="region of interest" description="Disordered" evidence="4">
    <location>
        <begin position="224"/>
        <end position="243"/>
    </location>
</feature>
<feature type="compositionally biased region" description="Polar residues" evidence="4">
    <location>
        <begin position="1409"/>
        <end position="1419"/>
    </location>
</feature>
<dbReference type="Pfam" id="PF04811">
    <property type="entry name" value="Sec23_trunk"/>
    <property type="match status" value="1"/>
</dbReference>
<dbReference type="InterPro" id="IPR036465">
    <property type="entry name" value="vWFA_dom_sf"/>
</dbReference>
<reference evidence="11" key="1">
    <citation type="submission" date="2016-11" db="UniProtKB">
        <authorList>
            <consortium name="WormBaseParasite"/>
        </authorList>
    </citation>
    <scope>IDENTIFICATION</scope>
</reference>
<comment type="similarity">
    <text evidence="1">Belongs to the SEC23/SEC24 family. SEC24 subfamily.</text>
</comment>